<sequence>MNELKMKIVAAYGDFLVDASGQKYFDLCMGYGSVSLGHNFAGVIEGQVKQLQNYSAPGFVETEIFAQAKQIVENYLDGYYLYGFYSSGANAVEIAIKMALTSKRRPKIISFAKSMHGKTLFTSQLGFDSYPGTPDQIIKVPFVGEKEESDILNICEEHMRSGNVAAVIIEPIQMSGGGFEASPLFYCRLGALAAHYGVIQIYDEILIGFYRTGTPFFHKTYGLKPDIVLTGKAMGNGFPVSAILLKDDFVILQPFRGGGTYFNHPLACSSIIATLNAFKQLHVALHITRIEDCILKHLPAHGLSGKGALWNIDMGSPDNMNAVVNELMTNKIIVSFYDRHIRLFPNYQVDLTQLINACQIVKRYL</sequence>
<dbReference type="InterPro" id="IPR050103">
    <property type="entry name" value="Class-III_PLP-dep_AT"/>
</dbReference>
<organism evidence="6">
    <name type="scientific">Pedobacter sp. KACC 23697</name>
    <dbReference type="NCBI Taxonomy" id="3149230"/>
    <lineage>
        <taxon>Bacteria</taxon>
        <taxon>Pseudomonadati</taxon>
        <taxon>Bacteroidota</taxon>
        <taxon>Sphingobacteriia</taxon>
        <taxon>Sphingobacteriales</taxon>
        <taxon>Sphingobacteriaceae</taxon>
        <taxon>Pedobacter</taxon>
    </lineage>
</organism>
<comment type="cofactor">
    <cofactor evidence="1">
        <name>pyridoxal 5'-phosphate</name>
        <dbReference type="ChEBI" id="CHEBI:597326"/>
    </cofactor>
</comment>
<accession>A0AAU7KAQ1</accession>
<dbReference type="RefSeq" id="WP_406826866.1">
    <property type="nucleotide sequence ID" value="NZ_CP157485.1"/>
</dbReference>
<protein>
    <submittedName>
        <fullName evidence="6">Aminotransferase class III-fold pyridoxal phosphate-dependent enzyme</fullName>
    </submittedName>
</protein>
<keyword evidence="2 6" id="KW-0032">Aminotransferase</keyword>
<gene>
    <name evidence="6" type="ORF">ABEG20_08065</name>
</gene>
<comment type="similarity">
    <text evidence="5">Belongs to the class-III pyridoxal-phosphate-dependent aminotransferase family.</text>
</comment>
<keyword evidence="3" id="KW-0808">Transferase</keyword>
<dbReference type="SUPFAM" id="SSF53383">
    <property type="entry name" value="PLP-dependent transferases"/>
    <property type="match status" value="1"/>
</dbReference>
<evidence type="ECO:0000256" key="1">
    <source>
        <dbReference type="ARBA" id="ARBA00001933"/>
    </source>
</evidence>
<dbReference type="GO" id="GO:0030170">
    <property type="term" value="F:pyridoxal phosphate binding"/>
    <property type="evidence" value="ECO:0007669"/>
    <property type="project" value="InterPro"/>
</dbReference>
<evidence type="ECO:0000256" key="3">
    <source>
        <dbReference type="ARBA" id="ARBA00022679"/>
    </source>
</evidence>
<reference evidence="6" key="1">
    <citation type="submission" date="2024-05" db="EMBL/GenBank/DDBJ databases">
        <authorList>
            <person name="Kim S."/>
            <person name="Heo J."/>
            <person name="Choi H."/>
            <person name="Choi Y."/>
            <person name="Kwon S.-W."/>
            <person name="Kim Y."/>
        </authorList>
    </citation>
    <scope>NUCLEOTIDE SEQUENCE</scope>
    <source>
        <strain evidence="6">KACC 23697</strain>
    </source>
</reference>
<evidence type="ECO:0000313" key="6">
    <source>
        <dbReference type="EMBL" id="XBO49553.1"/>
    </source>
</evidence>
<dbReference type="InterPro" id="IPR015422">
    <property type="entry name" value="PyrdxlP-dep_Trfase_small"/>
</dbReference>
<dbReference type="AlphaFoldDB" id="A0AAU7KAQ1"/>
<dbReference type="PANTHER" id="PTHR11986:SF79">
    <property type="entry name" value="ACETYLORNITHINE AMINOTRANSFERASE, MITOCHONDRIAL"/>
    <property type="match status" value="1"/>
</dbReference>
<evidence type="ECO:0000256" key="2">
    <source>
        <dbReference type="ARBA" id="ARBA00022576"/>
    </source>
</evidence>
<name>A0AAU7KAQ1_9SPHI</name>
<dbReference type="EMBL" id="CP157485">
    <property type="protein sequence ID" value="XBO49553.1"/>
    <property type="molecule type" value="Genomic_DNA"/>
</dbReference>
<dbReference type="Gene3D" id="3.90.1150.10">
    <property type="entry name" value="Aspartate Aminotransferase, domain 1"/>
    <property type="match status" value="1"/>
</dbReference>
<dbReference type="PANTHER" id="PTHR11986">
    <property type="entry name" value="AMINOTRANSFERASE CLASS III"/>
    <property type="match status" value="1"/>
</dbReference>
<dbReference type="GO" id="GO:0042802">
    <property type="term" value="F:identical protein binding"/>
    <property type="evidence" value="ECO:0007669"/>
    <property type="project" value="TreeGrafter"/>
</dbReference>
<dbReference type="Pfam" id="PF00202">
    <property type="entry name" value="Aminotran_3"/>
    <property type="match status" value="1"/>
</dbReference>
<evidence type="ECO:0000256" key="5">
    <source>
        <dbReference type="RuleBase" id="RU003560"/>
    </source>
</evidence>
<dbReference type="Gene3D" id="3.40.640.10">
    <property type="entry name" value="Type I PLP-dependent aspartate aminotransferase-like (Major domain)"/>
    <property type="match status" value="1"/>
</dbReference>
<keyword evidence="4 5" id="KW-0663">Pyridoxal phosphate</keyword>
<dbReference type="InterPro" id="IPR005814">
    <property type="entry name" value="Aminotrans_3"/>
</dbReference>
<dbReference type="GO" id="GO:0008483">
    <property type="term" value="F:transaminase activity"/>
    <property type="evidence" value="ECO:0007669"/>
    <property type="project" value="UniProtKB-KW"/>
</dbReference>
<dbReference type="InterPro" id="IPR015421">
    <property type="entry name" value="PyrdxlP-dep_Trfase_major"/>
</dbReference>
<proteinExistence type="inferred from homology"/>
<evidence type="ECO:0000256" key="4">
    <source>
        <dbReference type="ARBA" id="ARBA00022898"/>
    </source>
</evidence>
<dbReference type="InterPro" id="IPR015424">
    <property type="entry name" value="PyrdxlP-dep_Trfase"/>
</dbReference>